<comment type="caution">
    <text evidence="1">The sequence shown here is derived from an EMBL/GenBank/DDBJ whole genome shotgun (WGS) entry which is preliminary data.</text>
</comment>
<dbReference type="InterPro" id="IPR009010">
    <property type="entry name" value="Asp_de-COase-like_dom_sf"/>
</dbReference>
<reference evidence="1 2" key="2">
    <citation type="submission" date="2015-01" db="EMBL/GenBank/DDBJ databases">
        <authorList>
            <consortium name="NBRP consortium"/>
            <person name="Sawabe T."/>
            <person name="Meirelles P."/>
            <person name="Feng G."/>
            <person name="Sayaka M."/>
            <person name="Hattori M."/>
            <person name="Ohkuma M."/>
        </authorList>
    </citation>
    <scope>NUCLEOTIDE SEQUENCE [LARGE SCALE GENOMIC DNA]</scope>
    <source>
        <strain evidence="2">JCM 19241</strain>
    </source>
</reference>
<dbReference type="STRING" id="1481914.JCM19241_1226"/>
<dbReference type="Gene3D" id="2.40.40.20">
    <property type="match status" value="1"/>
</dbReference>
<organism evidence="1 2">
    <name type="scientific">Vibrio ishigakensis</name>
    <dbReference type="NCBI Taxonomy" id="1481914"/>
    <lineage>
        <taxon>Bacteria</taxon>
        <taxon>Pseudomonadati</taxon>
        <taxon>Pseudomonadota</taxon>
        <taxon>Gammaproteobacteria</taxon>
        <taxon>Vibrionales</taxon>
        <taxon>Vibrionaceae</taxon>
        <taxon>Vibrio</taxon>
    </lineage>
</organism>
<gene>
    <name evidence="1" type="ORF">JCM19241_1226</name>
</gene>
<accession>A0A0B8QI76</accession>
<dbReference type="Proteomes" id="UP000031666">
    <property type="component" value="Unassembled WGS sequence"/>
</dbReference>
<dbReference type="AlphaFoldDB" id="A0A0B8QI76"/>
<reference evidence="1 2" key="1">
    <citation type="submission" date="2015-01" db="EMBL/GenBank/DDBJ databases">
        <title>Vibrio sp. C94 JCM 19241 whole genome shotgun sequence.</title>
        <authorList>
            <person name="Sawabe T."/>
            <person name="Meirelles P."/>
            <person name="Feng G."/>
            <person name="Sayaka M."/>
            <person name="Hattori M."/>
            <person name="Ohkuma M."/>
        </authorList>
    </citation>
    <scope>NUCLEOTIDE SEQUENCE [LARGE SCALE GENOMIC DNA]</scope>
    <source>
        <strain evidence="2">JCM 19241</strain>
    </source>
</reference>
<proteinExistence type="predicted"/>
<sequence length="115" mass="13245">MLGESADKLEMMLKQLFIPIHWNESTAKQSKPCSLIVPNSDEFSGQPEFKHTPVTLEPVKHQSSALFFTRTPIELDECDYWARQKIEKGYLYRIESKLAPYELSQVLKGKLSDRG</sequence>
<name>A0A0B8QI76_9VIBR</name>
<evidence type="ECO:0000313" key="1">
    <source>
        <dbReference type="EMBL" id="GAM74883.1"/>
    </source>
</evidence>
<evidence type="ECO:0000313" key="2">
    <source>
        <dbReference type="Proteomes" id="UP000031666"/>
    </source>
</evidence>
<protein>
    <submittedName>
        <fullName evidence="1">Assimilatory nitrate reductase large subunit</fullName>
    </submittedName>
</protein>
<dbReference type="EMBL" id="BBSC01000003">
    <property type="protein sequence ID" value="GAM74883.1"/>
    <property type="molecule type" value="Genomic_DNA"/>
</dbReference>
<dbReference type="SUPFAM" id="SSF50692">
    <property type="entry name" value="ADC-like"/>
    <property type="match status" value="1"/>
</dbReference>